<evidence type="ECO:0000313" key="3">
    <source>
        <dbReference type="Proteomes" id="UP001187192"/>
    </source>
</evidence>
<protein>
    <recommendedName>
        <fullName evidence="1">NB-ARC domain-containing protein</fullName>
    </recommendedName>
</protein>
<evidence type="ECO:0000313" key="2">
    <source>
        <dbReference type="EMBL" id="GMN69393.1"/>
    </source>
</evidence>
<keyword evidence="3" id="KW-1185">Reference proteome</keyword>
<reference evidence="2" key="1">
    <citation type="submission" date="2023-07" db="EMBL/GenBank/DDBJ databases">
        <title>draft genome sequence of fig (Ficus carica).</title>
        <authorList>
            <person name="Takahashi T."/>
            <person name="Nishimura K."/>
        </authorList>
    </citation>
    <scope>NUCLEOTIDE SEQUENCE</scope>
</reference>
<sequence length="128" mass="14546">MYVYDISKYDDEIERASKLYAELSKTKRCVLILDEVGIPEPSPQNGSKFILITRLLKVCHGMSCKAIPMERLSEMESLNLFLDTVGRDVLSMHPKHGRSLKGIVDYNNWKTALEDLKASTKGQAERNI</sequence>
<dbReference type="AlphaFoldDB" id="A0AA88J9Y1"/>
<dbReference type="InterPro" id="IPR027417">
    <property type="entry name" value="P-loop_NTPase"/>
</dbReference>
<dbReference type="GO" id="GO:0043531">
    <property type="term" value="F:ADP binding"/>
    <property type="evidence" value="ECO:0007669"/>
    <property type="project" value="InterPro"/>
</dbReference>
<proteinExistence type="predicted"/>
<dbReference type="Pfam" id="PF00931">
    <property type="entry name" value="NB-ARC"/>
    <property type="match status" value="1"/>
</dbReference>
<accession>A0AA88J9Y1</accession>
<gene>
    <name evidence="2" type="ORF">TIFTF001_038445</name>
</gene>
<evidence type="ECO:0000259" key="1">
    <source>
        <dbReference type="Pfam" id="PF00931"/>
    </source>
</evidence>
<dbReference type="InterPro" id="IPR002182">
    <property type="entry name" value="NB-ARC"/>
</dbReference>
<name>A0AA88J9Y1_FICCA</name>
<dbReference type="Proteomes" id="UP001187192">
    <property type="component" value="Unassembled WGS sequence"/>
</dbReference>
<feature type="domain" description="NB-ARC" evidence="1">
    <location>
        <begin position="12"/>
        <end position="87"/>
    </location>
</feature>
<comment type="caution">
    <text evidence="2">The sequence shown here is derived from an EMBL/GenBank/DDBJ whole genome shotgun (WGS) entry which is preliminary data.</text>
</comment>
<organism evidence="2 3">
    <name type="scientific">Ficus carica</name>
    <name type="common">Common fig</name>
    <dbReference type="NCBI Taxonomy" id="3494"/>
    <lineage>
        <taxon>Eukaryota</taxon>
        <taxon>Viridiplantae</taxon>
        <taxon>Streptophyta</taxon>
        <taxon>Embryophyta</taxon>
        <taxon>Tracheophyta</taxon>
        <taxon>Spermatophyta</taxon>
        <taxon>Magnoliopsida</taxon>
        <taxon>eudicotyledons</taxon>
        <taxon>Gunneridae</taxon>
        <taxon>Pentapetalae</taxon>
        <taxon>rosids</taxon>
        <taxon>fabids</taxon>
        <taxon>Rosales</taxon>
        <taxon>Moraceae</taxon>
        <taxon>Ficeae</taxon>
        <taxon>Ficus</taxon>
    </lineage>
</organism>
<dbReference type="SUPFAM" id="SSF52540">
    <property type="entry name" value="P-loop containing nucleoside triphosphate hydrolases"/>
    <property type="match status" value="1"/>
</dbReference>
<dbReference type="EMBL" id="BTGU01000837">
    <property type="protein sequence ID" value="GMN69393.1"/>
    <property type="molecule type" value="Genomic_DNA"/>
</dbReference>